<gene>
    <name evidence="1" type="ORF">EM20IM_05670</name>
</gene>
<dbReference type="Proteomes" id="UP000663088">
    <property type="component" value="Chromosome"/>
</dbReference>
<dbReference type="Pfam" id="PF07311">
    <property type="entry name" value="Dodecin"/>
    <property type="match status" value="1"/>
</dbReference>
<dbReference type="Gene3D" id="3.30.1660.10">
    <property type="entry name" value="Flavin-binding protein dodecin"/>
    <property type="match status" value="1"/>
</dbReference>
<protein>
    <submittedName>
        <fullName evidence="1">Dodecin domain-containing protein</fullName>
    </submittedName>
</protein>
<dbReference type="EMBL" id="CP065956">
    <property type="protein sequence ID" value="QSR86005.1"/>
    <property type="molecule type" value="Genomic_DNA"/>
</dbReference>
<evidence type="ECO:0000313" key="1">
    <source>
        <dbReference type="EMBL" id="QSR86005.1"/>
    </source>
</evidence>
<proteinExistence type="predicted"/>
<accession>A0ABX7PT57</accession>
<dbReference type="SUPFAM" id="SSF89807">
    <property type="entry name" value="Dodecin-like"/>
    <property type="match status" value="1"/>
</dbReference>
<dbReference type="InterPro" id="IPR036694">
    <property type="entry name" value="Dodecin-like_sf"/>
</dbReference>
<dbReference type="InterPro" id="IPR025543">
    <property type="entry name" value="Dodecin-like"/>
</dbReference>
<evidence type="ECO:0000313" key="2">
    <source>
        <dbReference type="Proteomes" id="UP000663088"/>
    </source>
</evidence>
<organism evidence="1 2">
    <name type="scientific">Candidatus Methylacidiphilum infernorum</name>
    <dbReference type="NCBI Taxonomy" id="511746"/>
    <lineage>
        <taxon>Bacteria</taxon>
        <taxon>Pseudomonadati</taxon>
        <taxon>Verrucomicrobiota</taxon>
        <taxon>Methylacidiphilae</taxon>
        <taxon>Methylacidiphilales</taxon>
        <taxon>Methylacidiphilaceae</taxon>
        <taxon>Methylacidiphilum (ex Ratnadevi et al. 2023)</taxon>
    </lineage>
</organism>
<reference evidence="1 2" key="1">
    <citation type="submission" date="2020-12" db="EMBL/GenBank/DDBJ databases">
        <authorList>
            <person name="Awala S.I."/>
            <person name="Gwak J.-H."/>
            <person name="Kim S.-J."/>
            <person name="Rhee S.-K."/>
        </authorList>
    </citation>
    <scope>NUCLEOTIDE SEQUENCE [LARGE SCALE GENOMIC DNA]</scope>
    <source>
        <strain evidence="1 2">IT5</strain>
    </source>
</reference>
<dbReference type="InterPro" id="IPR009923">
    <property type="entry name" value="Dodecin"/>
</dbReference>
<dbReference type="PANTHER" id="PTHR39324">
    <property type="entry name" value="CALCIUM DODECIN"/>
    <property type="match status" value="1"/>
</dbReference>
<dbReference type="NCBIfam" id="NF043052">
    <property type="entry name" value="DodecBact"/>
    <property type="match status" value="1"/>
</dbReference>
<dbReference type="RefSeq" id="WP_206843910.1">
    <property type="nucleotide sequence ID" value="NZ_CP065956.1"/>
</dbReference>
<name>A0ABX7PT57_9BACT</name>
<keyword evidence="2" id="KW-1185">Reference proteome</keyword>
<sequence length="69" mass="7930">MTTDKIYKIVHVVGVSDESIQQAVRNAIERAGKTLRNLDWFEVNEIRGSIKEGKPVFQVEVRIGFRLED</sequence>
<dbReference type="PANTHER" id="PTHR39324:SF1">
    <property type="entry name" value="CALCIUM DODECIN"/>
    <property type="match status" value="1"/>
</dbReference>
<dbReference type="InterPro" id="IPR050049">
    <property type="entry name" value="Dodecin_bact"/>
</dbReference>